<comment type="function">
    <text evidence="15">A helicase/nuclease that prepares dsDNA breaks (DSB) for recombinational DNA repair. Binds to DSBs and unwinds DNA via a highly rapid and processive ATP-dependent bidirectional helicase activity. Unwinds dsDNA until it encounters a Chi (crossover hotspot instigator) sequence from the 3' direction. Cuts ssDNA a few nucleotides 3' to the Chi site. The properties and activities of the enzyme are changed at Chi. The Chi-altered holoenzyme produces a long 3'-ssDNA overhang and facilitates RecA-binding to the ssDNA for homologous DNA recombination and repair. Holoenzyme degrades any linearized DNA that is unable to undergo homologous recombination. In the holoenzyme this subunit contributes ATPase, 3'-5' helicase, exonuclease activity and loads RecA onto ssDNA.</text>
</comment>
<evidence type="ECO:0000256" key="12">
    <source>
        <dbReference type="ARBA" id="ARBA00023235"/>
    </source>
</evidence>
<keyword evidence="5 15" id="KW-0378">Hydrolase</keyword>
<keyword evidence="12 15" id="KW-0413">Isomerase</keyword>
<dbReference type="InterPro" id="IPR014017">
    <property type="entry name" value="DNA_helicase_UvrD-like_C"/>
</dbReference>
<feature type="domain" description="UvrD-like helicase C-terminal" evidence="18">
    <location>
        <begin position="436"/>
        <end position="710"/>
    </location>
</feature>
<dbReference type="AlphaFoldDB" id="A0A1N6HA77"/>
<evidence type="ECO:0000259" key="18">
    <source>
        <dbReference type="PROSITE" id="PS51217"/>
    </source>
</evidence>
<dbReference type="OrthoDB" id="9806690at2"/>
<dbReference type="Gene3D" id="3.90.320.10">
    <property type="match status" value="1"/>
</dbReference>
<evidence type="ECO:0000256" key="11">
    <source>
        <dbReference type="ARBA" id="ARBA00023204"/>
    </source>
</evidence>
<dbReference type="Pfam" id="PF12705">
    <property type="entry name" value="PDDEXK_1"/>
    <property type="match status" value="1"/>
</dbReference>
<feature type="binding site" evidence="15">
    <location>
        <position position="1000"/>
    </location>
    <ligand>
        <name>Mg(2+)</name>
        <dbReference type="ChEBI" id="CHEBI:18420"/>
    </ligand>
</feature>
<dbReference type="GO" id="GO:0005524">
    <property type="term" value="F:ATP binding"/>
    <property type="evidence" value="ECO:0007669"/>
    <property type="project" value="UniProtKB-UniRule"/>
</dbReference>
<keyword evidence="9 15" id="KW-0460">Magnesium</keyword>
<dbReference type="GO" id="GO:0000287">
    <property type="term" value="F:magnesium ion binding"/>
    <property type="evidence" value="ECO:0007669"/>
    <property type="project" value="UniProtKB-UniRule"/>
</dbReference>
<dbReference type="PROSITE" id="PS51217">
    <property type="entry name" value="UVRD_HELICASE_CTER"/>
    <property type="match status" value="1"/>
</dbReference>
<reference evidence="19 20" key="1">
    <citation type="submission" date="2016-11" db="EMBL/GenBank/DDBJ databases">
        <authorList>
            <person name="Jaros S."/>
            <person name="Januszkiewicz K."/>
            <person name="Wedrychowicz H."/>
        </authorList>
    </citation>
    <scope>NUCLEOTIDE SEQUENCE [LARGE SCALE GENOMIC DNA]</scope>
    <source>
        <strain evidence="19 20">DSM 17737</strain>
    </source>
</reference>
<dbReference type="HAMAP" id="MF_01485">
    <property type="entry name" value="RecB"/>
    <property type="match status" value="1"/>
</dbReference>
<evidence type="ECO:0000313" key="20">
    <source>
        <dbReference type="Proteomes" id="UP000198461"/>
    </source>
</evidence>
<dbReference type="RefSeq" id="WP_074201900.1">
    <property type="nucleotide sequence ID" value="NZ_FSRE01000004.1"/>
</dbReference>
<dbReference type="InterPro" id="IPR011335">
    <property type="entry name" value="Restrct_endonuc-II-like"/>
</dbReference>
<dbReference type="GO" id="GO:0003677">
    <property type="term" value="F:DNA binding"/>
    <property type="evidence" value="ECO:0007669"/>
    <property type="project" value="UniProtKB-UniRule"/>
</dbReference>
<dbReference type="GO" id="GO:0000724">
    <property type="term" value="P:double-strand break repair via homologous recombination"/>
    <property type="evidence" value="ECO:0007669"/>
    <property type="project" value="UniProtKB-UniRule"/>
</dbReference>
<dbReference type="InterPro" id="IPR014016">
    <property type="entry name" value="UvrD-like_ATP-bd"/>
</dbReference>
<keyword evidence="11 15" id="KW-0234">DNA repair</keyword>
<keyword evidence="3 15" id="KW-0547">Nucleotide-binding</keyword>
<accession>A0A1N6HA77</accession>
<evidence type="ECO:0000256" key="7">
    <source>
        <dbReference type="ARBA" id="ARBA00022839"/>
    </source>
</evidence>
<evidence type="ECO:0000313" key="19">
    <source>
        <dbReference type="EMBL" id="SIO16682.1"/>
    </source>
</evidence>
<dbReference type="Proteomes" id="UP000198461">
    <property type="component" value="Unassembled WGS sequence"/>
</dbReference>
<evidence type="ECO:0000256" key="8">
    <source>
        <dbReference type="ARBA" id="ARBA00022840"/>
    </source>
</evidence>
<dbReference type="EMBL" id="FSRE01000004">
    <property type="protein sequence ID" value="SIO16682.1"/>
    <property type="molecule type" value="Genomic_DNA"/>
</dbReference>
<sequence length="1107" mass="125497">MTAMPLDLYNVPLPPGVHSIEASAGTGKTYTLAQLVVRLVVEQNVPIEQILVVTFTRAAAAELRERIYQRLGEVEQALQCGTTDDAKLLAWLQRQDPEQARTALLRAKMMLDQAAIYTIDSFAMQVAREHALALGLAWDASLIDDHKALDRALVDQLWHGIEQLDDPALRREIVNTWQNPDKLYERFDNLGEGATFTLDSLQTLQQRRAKILSRWTPERLKALGESVAESLYQHCDRYNKGPCNKAVLTPLKNGEFPKLPAKEKTTLETYLRIRLEKAGHTLEETLSSEHLEELLNLSQDLASLPDLHQFVQAWFRDQYTAWQRLREQELDRRGAFTYHSLKHRLAERVGTDASLHEALRQQYQACLIDEFQDTDPDQWRLFSTLFSDSDAHRLFLIGDPKQAIYAFRGANLETYFAATQTAQHRHTLDTNYRSHPTLIDGFNALFAGKNTFMDDRCVYQPVKAGQSQEKTAFALNGEPAERIRIVIGEALSDRKQATLAQLARDVVHTLEKGQLRGKPLRPGNIAILAKSNSDAAAIQQTLRKVNVPSVLTSRDSVWQSDSAVDLLRLLQAILTPTHRDLVRAALIGPYFQHTLAQLDDPQHYAAMQQAFAHAHSQWQQNGPLAAVLDLFQNADTWPRLARLTDGDRRIADTRHLLELLHEQAQLNRCTPQALLRWALQQHHGAGDEAVLRLERDDDAVEIVTMHSAKGLQYPVVFVYGAWKGSGTNSKSFPIGVPTPQGTRASFSGDDKETLKQQEEQQLRRLFYVACTRAESHLTIYWPNPIQPEESDKAGNALDGILPPKEAQLRTHPAFIFHKYDNAPLRPWQRPPMKIDLEPPPAPDFAAMRRNSRRLTSYSALTRHSDDDTPWSRWLDEGPSAPVQDNLPAGAVFGQLVHDFLQKTDFQQPDWSRLKTLWQRYGFGKQAPAELRTLLSHTLHGNCDPFALAELPAHRNWREHHFVLHTPRIDSHALDALLGHRPDWAPLPAQAVRGYMQGYIDLIAEHEGRYYILDYKTNRLPAYDPDTLAAAMAEHHYTLQALIYTLAVDAHLRATLPGYDPAQHLGGVRYLFVRGMRTGEQNGVYRIQFTPDELKNAQNALNIKVRQA</sequence>
<dbReference type="Gene3D" id="1.10.3170.10">
    <property type="entry name" value="Recbcd, chain B, domain 2"/>
    <property type="match status" value="1"/>
</dbReference>
<dbReference type="GO" id="GO:0016887">
    <property type="term" value="F:ATP hydrolysis activity"/>
    <property type="evidence" value="ECO:0007669"/>
    <property type="project" value="RHEA"/>
</dbReference>
<comment type="catalytic activity">
    <reaction evidence="13 15">
        <text>Couples ATP hydrolysis with the unwinding of duplex DNA by translocating in the 3'-5' direction.</text>
        <dbReference type="EC" id="5.6.2.4"/>
    </reaction>
</comment>
<dbReference type="InterPro" id="IPR038726">
    <property type="entry name" value="PDDEXK_AddAB-type"/>
</dbReference>
<dbReference type="PROSITE" id="PS51198">
    <property type="entry name" value="UVRD_HELICASE_ATP_BIND"/>
    <property type="match status" value="1"/>
</dbReference>
<comment type="catalytic activity">
    <reaction evidence="14 15">
        <text>ATP + H2O = ADP + phosphate + H(+)</text>
        <dbReference type="Rhea" id="RHEA:13065"/>
        <dbReference type="ChEBI" id="CHEBI:15377"/>
        <dbReference type="ChEBI" id="CHEBI:15378"/>
        <dbReference type="ChEBI" id="CHEBI:30616"/>
        <dbReference type="ChEBI" id="CHEBI:43474"/>
        <dbReference type="ChEBI" id="CHEBI:456216"/>
        <dbReference type="EC" id="5.6.2.4"/>
    </reaction>
</comment>
<evidence type="ECO:0000256" key="6">
    <source>
        <dbReference type="ARBA" id="ARBA00022806"/>
    </source>
</evidence>
<comment type="domain">
    <text evidence="15">The C-terminal domain has nuclease activity and interacts with RecD. It interacts with RecA, facilitating its loading onto ssDNA.</text>
</comment>
<dbReference type="GO" id="GO:0009338">
    <property type="term" value="C:exodeoxyribonuclease V complex"/>
    <property type="evidence" value="ECO:0007669"/>
    <property type="project" value="TreeGrafter"/>
</dbReference>
<feature type="active site" description="For nuclease activity" evidence="15">
    <location>
        <position position="1013"/>
    </location>
</feature>
<dbReference type="EC" id="5.6.2.4" evidence="15"/>
<keyword evidence="4 15" id="KW-0227">DNA damage</keyword>
<comment type="domain">
    <text evidence="15">The N-terminal DNA-binding domain is a ssDNA-dependent ATPase and has ATP-dependent 3'-5' helicase function. This domain interacts with RecC.</text>
</comment>
<evidence type="ECO:0000256" key="4">
    <source>
        <dbReference type="ARBA" id="ARBA00022763"/>
    </source>
</evidence>
<dbReference type="InterPro" id="IPR000212">
    <property type="entry name" value="DNA_helicase_UvrD/REP"/>
</dbReference>
<comment type="miscellaneous">
    <text evidence="15">In the RecBCD complex, RecB has a slow 3'-5' helicase, an exonuclease activity and loads RecA onto ssDNA, RecD has a fast 5'-3' helicase activity, while RecC stimulates the ATPase and processivity of the RecB helicase and contributes to recognition of the Chi site.</text>
</comment>
<protein>
    <recommendedName>
        <fullName evidence="15">RecBCD enzyme subunit RecB</fullName>
        <ecNumber evidence="15">3.1.11.5</ecNumber>
        <ecNumber evidence="15">5.6.2.4</ecNumber>
    </recommendedName>
    <alternativeName>
        <fullName evidence="15">DNA 3'-5' helicase subunit RecB</fullName>
    </alternativeName>
    <alternativeName>
        <fullName evidence="15">Exonuclease V subunit RecB</fullName>
        <shortName evidence="15">ExoV subunit RecB</shortName>
    </alternativeName>
    <alternativeName>
        <fullName evidence="15">Helicase/nuclease RecBCD subunit RecB</fullName>
    </alternativeName>
</protein>
<organism evidence="19 20">
    <name type="scientific">Sulfurivirga caldicuralii</name>
    <dbReference type="NCBI Taxonomy" id="364032"/>
    <lineage>
        <taxon>Bacteria</taxon>
        <taxon>Pseudomonadati</taxon>
        <taxon>Pseudomonadota</taxon>
        <taxon>Gammaproteobacteria</taxon>
        <taxon>Thiotrichales</taxon>
        <taxon>Piscirickettsiaceae</taxon>
        <taxon>Sulfurivirga</taxon>
    </lineage>
</organism>
<comment type="similarity">
    <text evidence="15">Belongs to the helicase family. UvrD subfamily.</text>
</comment>
<keyword evidence="6 15" id="KW-0347">Helicase</keyword>
<dbReference type="Gene3D" id="1.10.486.10">
    <property type="entry name" value="PCRA, domain 4"/>
    <property type="match status" value="1"/>
</dbReference>
<evidence type="ECO:0000256" key="1">
    <source>
        <dbReference type="ARBA" id="ARBA00022722"/>
    </source>
</evidence>
<keyword evidence="10 15" id="KW-0238">DNA-binding</keyword>
<dbReference type="SUPFAM" id="SSF52540">
    <property type="entry name" value="P-loop containing nucleoside triphosphate hydrolases"/>
    <property type="match status" value="1"/>
</dbReference>
<dbReference type="CDD" id="cd22352">
    <property type="entry name" value="RecB_C-like"/>
    <property type="match status" value="1"/>
</dbReference>
<keyword evidence="2 15" id="KW-0479">Metal-binding</keyword>
<dbReference type="InterPro" id="IPR004586">
    <property type="entry name" value="RecB"/>
</dbReference>
<comment type="subunit">
    <text evidence="15">Heterotrimer of RecB, RecC and RecD. All subunits contribute to DNA-binding. Interacts with RecA.</text>
</comment>
<dbReference type="STRING" id="364032.SAMN05443662_1625"/>
<comment type="cofactor">
    <cofactor evidence="15">
        <name>Mg(2+)</name>
        <dbReference type="ChEBI" id="CHEBI:18420"/>
    </cofactor>
    <text evidence="15">Binds 1 Mg(2+) ion per subunit.</text>
</comment>
<dbReference type="Pfam" id="PF00580">
    <property type="entry name" value="UvrD-helicase"/>
    <property type="match status" value="1"/>
</dbReference>
<evidence type="ECO:0000256" key="5">
    <source>
        <dbReference type="ARBA" id="ARBA00022801"/>
    </source>
</evidence>
<dbReference type="PANTHER" id="PTHR11070:SF23">
    <property type="entry name" value="RECBCD ENZYME SUBUNIT RECB"/>
    <property type="match status" value="1"/>
</dbReference>
<dbReference type="Pfam" id="PF13361">
    <property type="entry name" value="UvrD_C"/>
    <property type="match status" value="1"/>
</dbReference>
<evidence type="ECO:0000259" key="17">
    <source>
        <dbReference type="PROSITE" id="PS51198"/>
    </source>
</evidence>
<evidence type="ECO:0000256" key="15">
    <source>
        <dbReference type="HAMAP-Rule" id="MF_01485"/>
    </source>
</evidence>
<gene>
    <name evidence="15" type="primary">recB</name>
    <name evidence="19" type="ORF">SAMN05443662_1625</name>
</gene>
<proteinExistence type="inferred from homology"/>
<evidence type="ECO:0000256" key="13">
    <source>
        <dbReference type="ARBA" id="ARBA00034617"/>
    </source>
</evidence>
<dbReference type="Gene3D" id="3.40.50.300">
    <property type="entry name" value="P-loop containing nucleotide triphosphate hydrolases"/>
    <property type="match status" value="2"/>
</dbReference>
<name>A0A1N6HA77_9GAMM</name>
<comment type="catalytic activity">
    <reaction evidence="15">
        <text>Exonucleolytic cleavage (in the presence of ATP) in either 5'- to 3'- or 3'- to 5'-direction to yield 5'-phosphooligonucleotides.</text>
        <dbReference type="EC" id="3.1.11.5"/>
    </reaction>
</comment>
<keyword evidence="7 15" id="KW-0269">Exonuclease</keyword>
<feature type="binding site" evidence="15">
    <location>
        <position position="1013"/>
    </location>
    <ligand>
        <name>Mg(2+)</name>
        <dbReference type="ChEBI" id="CHEBI:18420"/>
    </ligand>
</feature>
<feature type="binding site" evidence="15">
    <location>
        <position position="897"/>
    </location>
    <ligand>
        <name>Mg(2+)</name>
        <dbReference type="ChEBI" id="CHEBI:18420"/>
    </ligand>
</feature>
<evidence type="ECO:0000256" key="2">
    <source>
        <dbReference type="ARBA" id="ARBA00022723"/>
    </source>
</evidence>
<dbReference type="GO" id="GO:0008854">
    <property type="term" value="F:exodeoxyribonuclease V activity"/>
    <property type="evidence" value="ECO:0007669"/>
    <property type="project" value="UniProtKB-EC"/>
</dbReference>
<feature type="region of interest" description="Nuclease activity, interacts with RecD and RecA" evidence="15">
    <location>
        <begin position="851"/>
        <end position="1107"/>
    </location>
</feature>
<evidence type="ECO:0000256" key="9">
    <source>
        <dbReference type="ARBA" id="ARBA00022842"/>
    </source>
</evidence>
<dbReference type="GO" id="GO:0043138">
    <property type="term" value="F:3'-5' DNA helicase activity"/>
    <property type="evidence" value="ECO:0007669"/>
    <property type="project" value="UniProtKB-UniRule"/>
</dbReference>
<feature type="binding site" evidence="16">
    <location>
        <begin position="22"/>
        <end position="29"/>
    </location>
    <ligand>
        <name>ATP</name>
        <dbReference type="ChEBI" id="CHEBI:30616"/>
    </ligand>
</feature>
<dbReference type="InterPro" id="IPR027417">
    <property type="entry name" value="P-loop_NTPase"/>
</dbReference>
<evidence type="ECO:0000256" key="16">
    <source>
        <dbReference type="PROSITE-ProRule" id="PRU00560"/>
    </source>
</evidence>
<dbReference type="InterPro" id="IPR011604">
    <property type="entry name" value="PDDEXK-like_dom_sf"/>
</dbReference>
<evidence type="ECO:0000256" key="3">
    <source>
        <dbReference type="ARBA" id="ARBA00022741"/>
    </source>
</evidence>
<dbReference type="PANTHER" id="PTHR11070">
    <property type="entry name" value="UVRD / RECB / PCRA DNA HELICASE FAMILY MEMBER"/>
    <property type="match status" value="1"/>
</dbReference>
<dbReference type="EC" id="3.1.11.5" evidence="15"/>
<keyword evidence="20" id="KW-1185">Reference proteome</keyword>
<feature type="domain" description="UvrD-like helicase ATP-binding" evidence="17">
    <location>
        <begin position="1"/>
        <end position="435"/>
    </location>
</feature>
<dbReference type="GO" id="GO:0005829">
    <property type="term" value="C:cytosol"/>
    <property type="evidence" value="ECO:0007669"/>
    <property type="project" value="TreeGrafter"/>
</dbReference>
<dbReference type="SUPFAM" id="SSF52980">
    <property type="entry name" value="Restriction endonuclease-like"/>
    <property type="match status" value="1"/>
</dbReference>
<evidence type="ECO:0000256" key="10">
    <source>
        <dbReference type="ARBA" id="ARBA00023125"/>
    </source>
</evidence>
<evidence type="ECO:0000256" key="14">
    <source>
        <dbReference type="ARBA" id="ARBA00048988"/>
    </source>
</evidence>
<feature type="region of interest" description="DNA-binding and helicase activity, interacts with RecC" evidence="15">
    <location>
        <begin position="1"/>
        <end position="835"/>
    </location>
</feature>
<keyword evidence="8 15" id="KW-0067">ATP-binding</keyword>
<keyword evidence="1 15" id="KW-0540">Nuclease</keyword>